<dbReference type="EMBL" id="JAMZEB010000001">
    <property type="protein sequence ID" value="MCP2353517.1"/>
    <property type="molecule type" value="Genomic_DNA"/>
</dbReference>
<comment type="similarity">
    <text evidence="1">Belongs to the phD/YefM antitoxin family.</text>
</comment>
<dbReference type="RefSeq" id="WP_253740065.1">
    <property type="nucleotide sequence ID" value="NZ_BAABKA010000051.1"/>
</dbReference>
<evidence type="ECO:0000256" key="1">
    <source>
        <dbReference type="ARBA" id="ARBA00009981"/>
    </source>
</evidence>
<dbReference type="NCBIfam" id="TIGR01552">
    <property type="entry name" value="phd_fam"/>
    <property type="match status" value="1"/>
</dbReference>
<dbReference type="InterPro" id="IPR036165">
    <property type="entry name" value="YefM-like_sf"/>
</dbReference>
<dbReference type="Proteomes" id="UP001139648">
    <property type="component" value="Unassembled WGS sequence"/>
</dbReference>
<evidence type="ECO:0000313" key="3">
    <source>
        <dbReference type="Proteomes" id="UP001139648"/>
    </source>
</evidence>
<gene>
    <name evidence="2" type="ORF">HD597_000537</name>
</gene>
<protein>
    <submittedName>
        <fullName evidence="2">Prevent-host-death family protein</fullName>
    </submittedName>
</protein>
<sequence>MNANHTELTLDEARARLGDVVDRAARTGQITYVTKDGQRVAAIVPTERIGRAADISLSLTSVDVIAEETGASIEDVRAVIEHISALDIGESIATIDDSNLVGMETVALYAVYERLGRVIRFVRSRQACEPDTVTFTIAGLDITETSVVDGTTHTRTDTGANLRDVDEYLNARATDLTAEGFHEDVPTPRDRS</sequence>
<reference evidence="2" key="1">
    <citation type="submission" date="2022-06" db="EMBL/GenBank/DDBJ databases">
        <title>Sequencing the genomes of 1000 actinobacteria strains.</title>
        <authorList>
            <person name="Klenk H.-P."/>
        </authorList>
    </citation>
    <scope>NUCLEOTIDE SEQUENCE</scope>
    <source>
        <strain evidence="2">DSM 46694</strain>
    </source>
</reference>
<keyword evidence="3" id="KW-1185">Reference proteome</keyword>
<evidence type="ECO:0000313" key="2">
    <source>
        <dbReference type="EMBL" id="MCP2353517.1"/>
    </source>
</evidence>
<comment type="caution">
    <text evidence="2">The sequence shown here is derived from an EMBL/GenBank/DDBJ whole genome shotgun (WGS) entry which is preliminary data.</text>
</comment>
<dbReference type="Gene3D" id="3.40.1620.10">
    <property type="entry name" value="YefM-like domain"/>
    <property type="match status" value="1"/>
</dbReference>
<organism evidence="2 3">
    <name type="scientific">Nonomuraea thailandensis</name>
    <dbReference type="NCBI Taxonomy" id="1188745"/>
    <lineage>
        <taxon>Bacteria</taxon>
        <taxon>Bacillati</taxon>
        <taxon>Actinomycetota</taxon>
        <taxon>Actinomycetes</taxon>
        <taxon>Streptosporangiales</taxon>
        <taxon>Streptosporangiaceae</taxon>
        <taxon>Nonomuraea</taxon>
    </lineage>
</organism>
<dbReference type="AlphaFoldDB" id="A0A9X2G9G2"/>
<accession>A0A9X2G9G2</accession>
<dbReference type="SUPFAM" id="SSF143120">
    <property type="entry name" value="YefM-like"/>
    <property type="match status" value="1"/>
</dbReference>
<name>A0A9X2G9G2_9ACTN</name>
<proteinExistence type="inferred from homology"/>